<accession>A0A158QKQ5</accession>
<dbReference type="AlphaFoldDB" id="A0A158QKQ5"/>
<sequence>LKTSIVRILSSGTPFHCNSENQSWTLFIADSVLLKLVSVIIHRFCPQLSLWAYESCSKLHFFAYAAIFASTSQSYLTFSIRAAFGANPPSSFLACPLAIRDRYSFCLSTKACLISSVMGNMLDQLIYDIGDPCTTDEDCQCTSCTCSRDERLCIAP</sequence>
<name>A0A158QKQ5_HAEPC</name>
<proteinExistence type="predicted"/>
<evidence type="ECO:0000313" key="1">
    <source>
        <dbReference type="WBParaSite" id="HPLM_0000506601-mRNA-1"/>
    </source>
</evidence>
<reference evidence="1" key="1">
    <citation type="submission" date="2016-04" db="UniProtKB">
        <authorList>
            <consortium name="WormBaseParasite"/>
        </authorList>
    </citation>
    <scope>IDENTIFICATION</scope>
</reference>
<organism evidence="1">
    <name type="scientific">Haemonchus placei</name>
    <name type="common">Barber's pole worm</name>
    <dbReference type="NCBI Taxonomy" id="6290"/>
    <lineage>
        <taxon>Eukaryota</taxon>
        <taxon>Metazoa</taxon>
        <taxon>Ecdysozoa</taxon>
        <taxon>Nematoda</taxon>
        <taxon>Chromadorea</taxon>
        <taxon>Rhabditida</taxon>
        <taxon>Rhabditina</taxon>
        <taxon>Rhabditomorpha</taxon>
        <taxon>Strongyloidea</taxon>
        <taxon>Trichostrongylidae</taxon>
        <taxon>Haemonchus</taxon>
    </lineage>
</organism>
<protein>
    <submittedName>
        <fullName evidence="1">SMB domain-containing protein</fullName>
    </submittedName>
</protein>
<dbReference type="WBParaSite" id="HPLM_0000506601-mRNA-1">
    <property type="protein sequence ID" value="HPLM_0000506601-mRNA-1"/>
    <property type="gene ID" value="HPLM_0000506601"/>
</dbReference>